<reference evidence="3" key="1">
    <citation type="submission" date="2020-07" db="EMBL/GenBank/DDBJ databases">
        <title>Huge and variable diversity of episymbiotic CPR bacteria and DPANN archaea in groundwater ecosystems.</title>
        <authorList>
            <person name="He C.Y."/>
            <person name="Keren R."/>
            <person name="Whittaker M."/>
            <person name="Farag I.F."/>
            <person name="Doudna J."/>
            <person name="Cate J.H.D."/>
            <person name="Banfield J.F."/>
        </authorList>
    </citation>
    <scope>NUCLEOTIDE SEQUENCE</scope>
    <source>
        <strain evidence="3">NC_groundwater_763_Ag_S-0.2um_68_21</strain>
    </source>
</reference>
<evidence type="ECO:0000256" key="1">
    <source>
        <dbReference type="SAM" id="Phobius"/>
    </source>
</evidence>
<protein>
    <submittedName>
        <fullName evidence="3">AAA family ATPase</fullName>
    </submittedName>
</protein>
<dbReference type="PANTHER" id="PTHR35894:SF1">
    <property type="entry name" value="PHOSPHORIBULOKINASE _ URIDINE KINASE FAMILY"/>
    <property type="match status" value="1"/>
</dbReference>
<dbReference type="PANTHER" id="PTHR35894">
    <property type="entry name" value="GENERAL SECRETION PATHWAY PROTEIN A-RELATED"/>
    <property type="match status" value="1"/>
</dbReference>
<accession>A0A932HW23</accession>
<dbReference type="SUPFAM" id="SSF52540">
    <property type="entry name" value="P-loop containing nucleoside triphosphate hydrolases"/>
    <property type="match status" value="1"/>
</dbReference>
<evidence type="ECO:0000259" key="2">
    <source>
        <dbReference type="SMART" id="SM00382"/>
    </source>
</evidence>
<dbReference type="Gene3D" id="3.40.50.300">
    <property type="entry name" value="P-loop containing nucleotide triphosphate hydrolases"/>
    <property type="match status" value="1"/>
</dbReference>
<dbReference type="GO" id="GO:0016887">
    <property type="term" value="F:ATP hydrolysis activity"/>
    <property type="evidence" value="ECO:0007669"/>
    <property type="project" value="InterPro"/>
</dbReference>
<dbReference type="InterPro" id="IPR049945">
    <property type="entry name" value="AAA_22"/>
</dbReference>
<dbReference type="CDD" id="cd00009">
    <property type="entry name" value="AAA"/>
    <property type="match status" value="1"/>
</dbReference>
<feature type="transmembrane region" description="Helical" evidence="1">
    <location>
        <begin position="288"/>
        <end position="308"/>
    </location>
</feature>
<dbReference type="InterPro" id="IPR052026">
    <property type="entry name" value="ExeA_AAA_ATPase_DNA-bind"/>
</dbReference>
<dbReference type="SMART" id="SM00382">
    <property type="entry name" value="AAA"/>
    <property type="match status" value="1"/>
</dbReference>
<comment type="caution">
    <text evidence="3">The sequence shown here is derived from an EMBL/GenBank/DDBJ whole genome shotgun (WGS) entry which is preliminary data.</text>
</comment>
<dbReference type="InterPro" id="IPR003593">
    <property type="entry name" value="AAA+_ATPase"/>
</dbReference>
<feature type="domain" description="AAA+ ATPase" evidence="2">
    <location>
        <begin position="42"/>
        <end position="186"/>
    </location>
</feature>
<keyword evidence="1" id="KW-1133">Transmembrane helix</keyword>
<dbReference type="EMBL" id="JACPUR010000011">
    <property type="protein sequence ID" value="MBI3126750.1"/>
    <property type="molecule type" value="Genomic_DNA"/>
</dbReference>
<dbReference type="Pfam" id="PF13401">
    <property type="entry name" value="AAA_22"/>
    <property type="match status" value="1"/>
</dbReference>
<keyword evidence="1" id="KW-0472">Membrane</keyword>
<proteinExistence type="predicted"/>
<keyword evidence="1" id="KW-0812">Transmembrane</keyword>
<name>A0A932HW23_UNCTE</name>
<sequence>MYTAFFGLKENPFGIAPNPKYVFLSRAHREAIAHLKYGVEERKGFILLTGEVGTGKTLLCRCLLNAFGDDVKTALILNPIDSADGLLRRMNRDLGIDMQPGDKPLDRLNEFLLECYPRGQNCVLIIDEAHNLPLEVLEQIRLVSNLETERSKLIQIILVGQEELNVILGLHSMRQLRERIAVGYHLRGFDLQDTREYIRHRLRTAALHRPLEFTAGAVKSVYRATGGNPRQINILCDRALLAAYSNGKPVINRAAVAEACREMAASRMGRWRPWSLMAAARDLPPRRIAWTAAVFAGLVTGFMAGRIWGWP</sequence>
<dbReference type="AlphaFoldDB" id="A0A932HW23"/>
<evidence type="ECO:0000313" key="4">
    <source>
        <dbReference type="Proteomes" id="UP000782312"/>
    </source>
</evidence>
<gene>
    <name evidence="3" type="ORF">HYZ11_04005</name>
</gene>
<dbReference type="Proteomes" id="UP000782312">
    <property type="component" value="Unassembled WGS sequence"/>
</dbReference>
<evidence type="ECO:0000313" key="3">
    <source>
        <dbReference type="EMBL" id="MBI3126750.1"/>
    </source>
</evidence>
<dbReference type="InterPro" id="IPR027417">
    <property type="entry name" value="P-loop_NTPase"/>
</dbReference>
<organism evidence="3 4">
    <name type="scientific">Tectimicrobiota bacterium</name>
    <dbReference type="NCBI Taxonomy" id="2528274"/>
    <lineage>
        <taxon>Bacteria</taxon>
        <taxon>Pseudomonadati</taxon>
        <taxon>Nitrospinota/Tectimicrobiota group</taxon>
        <taxon>Candidatus Tectimicrobiota</taxon>
    </lineage>
</organism>